<dbReference type="GO" id="GO:0008999">
    <property type="term" value="F:protein-N-terminal-alanine acetyltransferase activity"/>
    <property type="evidence" value="ECO:0007669"/>
    <property type="project" value="UniProtKB-EC"/>
</dbReference>
<comment type="function">
    <text evidence="3">Acetylates the N-terminal alanine of ribosomal protein bS18.</text>
</comment>
<dbReference type="PROSITE" id="PS51186">
    <property type="entry name" value="GNAT"/>
    <property type="match status" value="1"/>
</dbReference>
<dbReference type="GO" id="GO:0005737">
    <property type="term" value="C:cytoplasm"/>
    <property type="evidence" value="ECO:0007669"/>
    <property type="project" value="UniProtKB-SubCell"/>
</dbReference>
<comment type="catalytic activity">
    <reaction evidence="3">
        <text>N-terminal L-alanyl-[ribosomal protein bS18] + acetyl-CoA = N-terminal N(alpha)-acetyl-L-alanyl-[ribosomal protein bS18] + CoA + H(+)</text>
        <dbReference type="Rhea" id="RHEA:43756"/>
        <dbReference type="Rhea" id="RHEA-COMP:10676"/>
        <dbReference type="Rhea" id="RHEA-COMP:10677"/>
        <dbReference type="ChEBI" id="CHEBI:15378"/>
        <dbReference type="ChEBI" id="CHEBI:57287"/>
        <dbReference type="ChEBI" id="CHEBI:57288"/>
        <dbReference type="ChEBI" id="CHEBI:64718"/>
        <dbReference type="ChEBI" id="CHEBI:83683"/>
        <dbReference type="EC" id="2.3.1.266"/>
    </reaction>
</comment>
<gene>
    <name evidence="5" type="primary">rimI</name>
    <name evidence="5" type="ORF">GCWU000324_00571</name>
</gene>
<dbReference type="NCBIfam" id="TIGR01575">
    <property type="entry name" value="rimI"/>
    <property type="match status" value="1"/>
</dbReference>
<dbReference type="Pfam" id="PF00583">
    <property type="entry name" value="Acetyltransf_1"/>
    <property type="match status" value="1"/>
</dbReference>
<dbReference type="AlphaFoldDB" id="C4GI79"/>
<dbReference type="PANTHER" id="PTHR43877">
    <property type="entry name" value="AMINOALKYLPHOSPHONATE N-ACETYLTRANSFERASE-RELATED-RELATED"/>
    <property type="match status" value="1"/>
</dbReference>
<dbReference type="Proteomes" id="UP000003009">
    <property type="component" value="Unassembled WGS sequence"/>
</dbReference>
<comment type="caution">
    <text evidence="5">The sequence shown here is derived from an EMBL/GenBank/DDBJ whole genome shotgun (WGS) entry which is preliminary data.</text>
</comment>
<sequence length="141" mass="16131">MHIRPATPDDLPTLATLDRQTNPHPWTAAQFQAAHRPPVRTLLIAERDQQIIGYIAWQHIQDEIELHLIATAPAHRRQGIASQLLQQLIATARQHRARIILEVRASNHTAQALYRKHQFAPIATRKNYYGNEDAVIMEKTC</sequence>
<dbReference type="InterPro" id="IPR016181">
    <property type="entry name" value="Acyl_CoA_acyltransferase"/>
</dbReference>
<proteinExistence type="inferred from homology"/>
<evidence type="ECO:0000313" key="5">
    <source>
        <dbReference type="EMBL" id="EEP68667.1"/>
    </source>
</evidence>
<dbReference type="InterPro" id="IPR006464">
    <property type="entry name" value="AcTrfase_RimI/Ard1"/>
</dbReference>
<comment type="similarity">
    <text evidence="3">Belongs to the acetyltransferase family. RimI subfamily.</text>
</comment>
<evidence type="ECO:0000256" key="3">
    <source>
        <dbReference type="RuleBase" id="RU363094"/>
    </source>
</evidence>
<keyword evidence="1 5" id="KW-0808">Transferase</keyword>
<keyword evidence="2 5" id="KW-0012">Acyltransferase</keyword>
<evidence type="ECO:0000259" key="4">
    <source>
        <dbReference type="PROSITE" id="PS51186"/>
    </source>
</evidence>
<comment type="subcellular location">
    <subcellularLocation>
        <location evidence="3">Cytoplasm</location>
    </subcellularLocation>
</comment>
<dbReference type="CDD" id="cd04301">
    <property type="entry name" value="NAT_SF"/>
    <property type="match status" value="1"/>
</dbReference>
<dbReference type="SUPFAM" id="SSF55729">
    <property type="entry name" value="Acyl-CoA N-acyltransferases (Nat)"/>
    <property type="match status" value="1"/>
</dbReference>
<dbReference type="GeneID" id="84907056"/>
<dbReference type="EMBL" id="ACJW02000002">
    <property type="protein sequence ID" value="EEP68667.1"/>
    <property type="molecule type" value="Genomic_DNA"/>
</dbReference>
<dbReference type="HOGENOM" id="CLU_013985_23_3_4"/>
<dbReference type="OrthoDB" id="9796919at2"/>
<dbReference type="RefSeq" id="WP_003794058.1">
    <property type="nucleotide sequence ID" value="NZ_GG665871.1"/>
</dbReference>
<name>C4GI79_9NEIS</name>
<evidence type="ECO:0000313" key="6">
    <source>
        <dbReference type="Proteomes" id="UP000003009"/>
    </source>
</evidence>
<dbReference type="PANTHER" id="PTHR43877:SF2">
    <property type="entry name" value="AMINOALKYLPHOSPHONATE N-ACETYLTRANSFERASE-RELATED"/>
    <property type="match status" value="1"/>
</dbReference>
<dbReference type="Gene3D" id="3.40.630.30">
    <property type="match status" value="1"/>
</dbReference>
<evidence type="ECO:0000256" key="2">
    <source>
        <dbReference type="ARBA" id="ARBA00023315"/>
    </source>
</evidence>
<dbReference type="EC" id="2.3.1.266" evidence="3"/>
<organism evidence="5 6">
    <name type="scientific">Kingella oralis ATCC 51147</name>
    <dbReference type="NCBI Taxonomy" id="629741"/>
    <lineage>
        <taxon>Bacteria</taxon>
        <taxon>Pseudomonadati</taxon>
        <taxon>Pseudomonadota</taxon>
        <taxon>Betaproteobacteria</taxon>
        <taxon>Neisseriales</taxon>
        <taxon>Neisseriaceae</taxon>
        <taxon>Kingella</taxon>
    </lineage>
</organism>
<dbReference type="InterPro" id="IPR050832">
    <property type="entry name" value="Bact_Acetyltransf"/>
</dbReference>
<feature type="domain" description="N-acetyltransferase" evidence="4">
    <location>
        <begin position="1"/>
        <end position="141"/>
    </location>
</feature>
<protein>
    <recommendedName>
        <fullName evidence="3">[Ribosomal protein bS18]-alanine N-acetyltransferase</fullName>
        <ecNumber evidence="3">2.3.1.266</ecNumber>
    </recommendedName>
</protein>
<reference evidence="5" key="1">
    <citation type="submission" date="2009-04" db="EMBL/GenBank/DDBJ databases">
        <authorList>
            <person name="Weinstock G."/>
            <person name="Sodergren E."/>
            <person name="Clifton S."/>
            <person name="Fulton L."/>
            <person name="Fulton B."/>
            <person name="Courtney L."/>
            <person name="Fronick C."/>
            <person name="Harrison M."/>
            <person name="Strong C."/>
            <person name="Farmer C."/>
            <person name="Delahaunty K."/>
            <person name="Markovic C."/>
            <person name="Hall O."/>
            <person name="Minx P."/>
            <person name="Tomlinson C."/>
            <person name="Mitreva M."/>
            <person name="Nelson J."/>
            <person name="Hou S."/>
            <person name="Wollam A."/>
            <person name="Pepin K.H."/>
            <person name="Johnson M."/>
            <person name="Bhonagiri V."/>
            <person name="Nash W.E."/>
            <person name="Warren W."/>
            <person name="Chinwalla A."/>
            <person name="Mardis E.R."/>
            <person name="Wilson R.K."/>
        </authorList>
    </citation>
    <scope>NUCLEOTIDE SEQUENCE [LARGE SCALE GENOMIC DNA]</scope>
    <source>
        <strain evidence="5">ATCC 51147</strain>
    </source>
</reference>
<accession>C4GI79</accession>
<dbReference type="InterPro" id="IPR000182">
    <property type="entry name" value="GNAT_dom"/>
</dbReference>
<evidence type="ECO:0000256" key="1">
    <source>
        <dbReference type="ARBA" id="ARBA00022679"/>
    </source>
</evidence>
<keyword evidence="3" id="KW-0963">Cytoplasm</keyword>
<keyword evidence="6" id="KW-1185">Reference proteome</keyword>
<dbReference type="STRING" id="629741.GCWU000324_00571"/>